<protein>
    <recommendedName>
        <fullName evidence="4">Infection structure specific protein</fullName>
    </recommendedName>
</protein>
<dbReference type="RefSeq" id="XP_060344968.1">
    <property type="nucleotide sequence ID" value="XM_060496183.1"/>
</dbReference>
<evidence type="ECO:0000313" key="3">
    <source>
        <dbReference type="Proteomes" id="UP001241169"/>
    </source>
</evidence>
<evidence type="ECO:0008006" key="4">
    <source>
        <dbReference type="Google" id="ProtNLM"/>
    </source>
</evidence>
<proteinExistence type="predicted"/>
<accession>A0ABQ9S9V3</accession>
<keyword evidence="3" id="KW-1185">Reference proteome</keyword>
<dbReference type="GeneID" id="85380082"/>
<gene>
    <name evidence="2" type="ORF">CPAR01_11925</name>
</gene>
<feature type="transmembrane region" description="Helical" evidence="1">
    <location>
        <begin position="176"/>
        <end position="199"/>
    </location>
</feature>
<organism evidence="2 3">
    <name type="scientific">Colletotrichum paranaense</name>
    <dbReference type="NCBI Taxonomy" id="1914294"/>
    <lineage>
        <taxon>Eukaryota</taxon>
        <taxon>Fungi</taxon>
        <taxon>Dikarya</taxon>
        <taxon>Ascomycota</taxon>
        <taxon>Pezizomycotina</taxon>
        <taxon>Sordariomycetes</taxon>
        <taxon>Hypocreomycetidae</taxon>
        <taxon>Glomerellales</taxon>
        <taxon>Glomerellaceae</taxon>
        <taxon>Colletotrichum</taxon>
        <taxon>Colletotrichum acutatum species complex</taxon>
    </lineage>
</organism>
<sequence>MRCTDILFIATTSGAIAAGLENRGLLACVDTVAEHRSVTMDLPTLSATGIDEDDIPTITNACELPTLTGAPGSILTSFTSRLKSWTSAHSSELSAVWSACKDEDFVGKITSLAENYGPVCSAVAEFSHSLDETTVVATTTAAGTAATETGVAATGTRGAAAAATTSLPNAASRETGIAMVAVAAAGVVFAVIHAIGLLAMRYMWLMLNHIPFV</sequence>
<keyword evidence="1" id="KW-0812">Transmembrane</keyword>
<keyword evidence="1" id="KW-1133">Transmembrane helix</keyword>
<keyword evidence="1" id="KW-0472">Membrane</keyword>
<dbReference type="Proteomes" id="UP001241169">
    <property type="component" value="Unassembled WGS sequence"/>
</dbReference>
<reference evidence="2 3" key="1">
    <citation type="submission" date="2016-10" db="EMBL/GenBank/DDBJ databases">
        <title>The genome sequence of Colletotrichum fioriniae PJ7.</title>
        <authorList>
            <person name="Baroncelli R."/>
        </authorList>
    </citation>
    <scope>NUCLEOTIDE SEQUENCE [LARGE SCALE GENOMIC DNA]</scope>
    <source>
        <strain evidence="2 3">IMI 384185</strain>
    </source>
</reference>
<evidence type="ECO:0000313" key="2">
    <source>
        <dbReference type="EMBL" id="KAK1529613.1"/>
    </source>
</evidence>
<dbReference type="EMBL" id="MOPA01000010">
    <property type="protein sequence ID" value="KAK1529613.1"/>
    <property type="molecule type" value="Genomic_DNA"/>
</dbReference>
<name>A0ABQ9S9V3_9PEZI</name>
<evidence type="ECO:0000256" key="1">
    <source>
        <dbReference type="SAM" id="Phobius"/>
    </source>
</evidence>
<comment type="caution">
    <text evidence="2">The sequence shown here is derived from an EMBL/GenBank/DDBJ whole genome shotgun (WGS) entry which is preliminary data.</text>
</comment>